<keyword evidence="2" id="KW-0240">DNA-directed RNA polymerase</keyword>
<keyword evidence="4" id="KW-0804">Transcription</keyword>
<dbReference type="Pfam" id="PF01193">
    <property type="entry name" value="RNA_pol_L"/>
    <property type="match status" value="1"/>
</dbReference>
<dbReference type="GO" id="GO:0006366">
    <property type="term" value="P:transcription by RNA polymerase II"/>
    <property type="evidence" value="ECO:0007669"/>
    <property type="project" value="TreeGrafter"/>
</dbReference>
<dbReference type="GO" id="GO:0046983">
    <property type="term" value="F:protein dimerization activity"/>
    <property type="evidence" value="ECO:0007669"/>
    <property type="project" value="InterPro"/>
</dbReference>
<dbReference type="InterPro" id="IPR050518">
    <property type="entry name" value="Rpo3/RPB3_RNA_Pol_subunit"/>
</dbReference>
<evidence type="ECO:0000256" key="2">
    <source>
        <dbReference type="ARBA" id="ARBA00022478"/>
    </source>
</evidence>
<evidence type="ECO:0000259" key="5">
    <source>
        <dbReference type="SMART" id="SM00662"/>
    </source>
</evidence>
<dbReference type="InterPro" id="IPR036643">
    <property type="entry name" value="RNApol_insert_sf"/>
</dbReference>
<feature type="domain" description="DNA-directed RNA polymerase RpoA/D/Rpb3-type" evidence="5">
    <location>
        <begin position="19"/>
        <end position="235"/>
    </location>
</feature>
<dbReference type="GO" id="GO:0003899">
    <property type="term" value="F:DNA-directed RNA polymerase activity"/>
    <property type="evidence" value="ECO:0007669"/>
    <property type="project" value="InterPro"/>
</dbReference>
<accession>A0A6C0I647</accession>
<dbReference type="AlphaFoldDB" id="A0A6C0I647"/>
<evidence type="ECO:0000256" key="1">
    <source>
        <dbReference type="ARBA" id="ARBA00004328"/>
    </source>
</evidence>
<evidence type="ECO:0000313" key="6">
    <source>
        <dbReference type="EMBL" id="QHT88374.1"/>
    </source>
</evidence>
<dbReference type="SMART" id="SM00662">
    <property type="entry name" value="RPOLD"/>
    <property type="match status" value="1"/>
</dbReference>
<dbReference type="Gene3D" id="2.170.120.12">
    <property type="entry name" value="DNA-directed RNA polymerase, insert domain"/>
    <property type="match status" value="1"/>
</dbReference>
<evidence type="ECO:0000256" key="4">
    <source>
        <dbReference type="ARBA" id="ARBA00023163"/>
    </source>
</evidence>
<dbReference type="Gene3D" id="3.30.1360.10">
    <property type="entry name" value="RNA polymerase, RBP11-like subunit"/>
    <property type="match status" value="3"/>
</dbReference>
<comment type="subcellular location">
    <subcellularLocation>
        <location evidence="1">Virion</location>
    </subcellularLocation>
</comment>
<dbReference type="PANTHER" id="PTHR11800">
    <property type="entry name" value="DNA-DIRECTED RNA POLYMERASE"/>
    <property type="match status" value="1"/>
</dbReference>
<keyword evidence="3" id="KW-0946">Virion</keyword>
<proteinExistence type="predicted"/>
<dbReference type="InterPro" id="IPR011263">
    <property type="entry name" value="DNA-dir_RNA_pol_RpoA/D/Rpb3"/>
</dbReference>
<dbReference type="EMBL" id="MN740115">
    <property type="protein sequence ID" value="QHT88374.1"/>
    <property type="molecule type" value="Genomic_DNA"/>
</dbReference>
<dbReference type="SUPFAM" id="SSF55257">
    <property type="entry name" value="RBP11-like subunits of RNA polymerase"/>
    <property type="match status" value="2"/>
</dbReference>
<dbReference type="PANTHER" id="PTHR11800:SF2">
    <property type="entry name" value="DNA-DIRECTED RNA POLYMERASE II SUBUNIT RPB3"/>
    <property type="match status" value="1"/>
</dbReference>
<name>A0A6C0I647_9ZZZZ</name>
<dbReference type="GO" id="GO:0005665">
    <property type="term" value="C:RNA polymerase II, core complex"/>
    <property type="evidence" value="ECO:0007669"/>
    <property type="project" value="TreeGrafter"/>
</dbReference>
<protein>
    <recommendedName>
        <fullName evidence="5">DNA-directed RNA polymerase RpoA/D/Rpb3-type domain-containing protein</fullName>
    </recommendedName>
</protein>
<dbReference type="Pfam" id="PF13656">
    <property type="entry name" value="RNA_pol_L_2"/>
    <property type="match status" value="1"/>
</dbReference>
<reference evidence="6" key="1">
    <citation type="journal article" date="2020" name="Nature">
        <title>Giant virus diversity and host interactions through global metagenomics.</title>
        <authorList>
            <person name="Schulz F."/>
            <person name="Roux S."/>
            <person name="Paez-Espino D."/>
            <person name="Jungbluth S."/>
            <person name="Walsh D.A."/>
            <person name="Denef V.J."/>
            <person name="McMahon K.D."/>
            <person name="Konstantinidis K.T."/>
            <person name="Eloe-Fadrosh E.A."/>
            <person name="Kyrpides N.C."/>
            <person name="Woyke T."/>
        </authorList>
    </citation>
    <scope>NUCLEOTIDE SEQUENCE</scope>
    <source>
        <strain evidence="6">GVMAG-M-3300023184-50</strain>
    </source>
</reference>
<evidence type="ECO:0000256" key="3">
    <source>
        <dbReference type="ARBA" id="ARBA00022844"/>
    </source>
</evidence>
<dbReference type="GO" id="GO:0044423">
    <property type="term" value="C:virion component"/>
    <property type="evidence" value="ECO:0007669"/>
    <property type="project" value="UniProtKB-KW"/>
</dbReference>
<dbReference type="InterPro" id="IPR036603">
    <property type="entry name" value="RBP11-like"/>
</dbReference>
<organism evidence="6">
    <name type="scientific">viral metagenome</name>
    <dbReference type="NCBI Taxonomy" id="1070528"/>
    <lineage>
        <taxon>unclassified sequences</taxon>
        <taxon>metagenomes</taxon>
        <taxon>organismal metagenomes</taxon>
    </lineage>
</organism>
<sequence>MAATQPMISSISTSPSGFRTQFQLRDVPIQFANAIRRILLNEMPVVEVTDVQVLENTTLVPHEMLRLRTELLPVNVRHTEEDIIRSAKLTLRVVEPGKVTTDNFGVTGGRNDILLRDRDLDTPLYFLKVKKDETVNITASLRVNPLSSHVCVSTYSYHVDPEKELKNRQIFLENNPGQESLFDNFYKQKSFHTNEKGRPDWFDFTVESIGVIPAVELVKDALAIIKKRITEWVKTEIVRENEPNVYMVTTEVEGHTLGALIQAVLYESGLVDFVSYDVPHPLRSEMRVRFLTEKTTDEIMAYLSAKIVEYCDTCLGIL</sequence>
<dbReference type="InterPro" id="IPR009025">
    <property type="entry name" value="RBP11-like_dimer"/>
</dbReference>